<gene>
    <name evidence="2" type="ORF">ACFS5N_03970</name>
</gene>
<comment type="caution">
    <text evidence="2">The sequence shown here is derived from an EMBL/GenBank/DDBJ whole genome shotgun (WGS) entry which is preliminary data.</text>
</comment>
<sequence length="158" mass="17418">MKKLIFTAVFATLVSVAAFADGGKKASTTTGEENVSYAVLTQFQNDYANATNVQWTVAPTSQKASFTLNNVNYTAYYDSVDQFWGLAQEVDFATVTKAIKNEVAKDYAGYNIESVTRFEANDGEEPVVYFINLKNDKENVIITISPADGQIKNIDKVK</sequence>
<protein>
    <recommendedName>
        <fullName evidence="4">PepSY-like beta-lactamase-inhibitor</fullName>
    </recommendedName>
</protein>
<dbReference type="Gene3D" id="3.10.450.360">
    <property type="match status" value="1"/>
</dbReference>
<evidence type="ECO:0000313" key="2">
    <source>
        <dbReference type="EMBL" id="MFD2871614.1"/>
    </source>
</evidence>
<dbReference type="SUPFAM" id="SSF160574">
    <property type="entry name" value="BT0923-like"/>
    <property type="match status" value="1"/>
</dbReference>
<dbReference type="Proteomes" id="UP001597557">
    <property type="component" value="Unassembled WGS sequence"/>
</dbReference>
<dbReference type="EMBL" id="JBHUPD010000001">
    <property type="protein sequence ID" value="MFD2871614.1"/>
    <property type="molecule type" value="Genomic_DNA"/>
</dbReference>
<evidence type="ECO:0000313" key="3">
    <source>
        <dbReference type="Proteomes" id="UP001597557"/>
    </source>
</evidence>
<evidence type="ECO:0008006" key="4">
    <source>
        <dbReference type="Google" id="ProtNLM"/>
    </source>
</evidence>
<accession>A0ABW5Y8C5</accession>
<evidence type="ECO:0000256" key="1">
    <source>
        <dbReference type="SAM" id="SignalP"/>
    </source>
</evidence>
<name>A0ABW5Y8C5_9SPHI</name>
<proteinExistence type="predicted"/>
<reference evidence="3" key="1">
    <citation type="journal article" date="2019" name="Int. J. Syst. Evol. Microbiol.">
        <title>The Global Catalogue of Microorganisms (GCM) 10K type strain sequencing project: providing services to taxonomists for standard genome sequencing and annotation.</title>
        <authorList>
            <consortium name="The Broad Institute Genomics Platform"/>
            <consortium name="The Broad Institute Genome Sequencing Center for Infectious Disease"/>
            <person name="Wu L."/>
            <person name="Ma J."/>
        </authorList>
    </citation>
    <scope>NUCLEOTIDE SEQUENCE [LARGE SCALE GENOMIC DNA]</scope>
    <source>
        <strain evidence="3">KCTC 22437</strain>
    </source>
</reference>
<feature type="chain" id="PRO_5045222704" description="PepSY-like beta-lactamase-inhibitor" evidence="1">
    <location>
        <begin position="21"/>
        <end position="158"/>
    </location>
</feature>
<organism evidence="2 3">
    <name type="scientific">Mucilaginibacter ximonensis</name>
    <dbReference type="NCBI Taxonomy" id="538021"/>
    <lineage>
        <taxon>Bacteria</taxon>
        <taxon>Pseudomonadati</taxon>
        <taxon>Bacteroidota</taxon>
        <taxon>Sphingobacteriia</taxon>
        <taxon>Sphingobacteriales</taxon>
        <taxon>Sphingobacteriaceae</taxon>
        <taxon>Mucilaginibacter</taxon>
    </lineage>
</organism>
<feature type="signal peptide" evidence="1">
    <location>
        <begin position="1"/>
        <end position="20"/>
    </location>
</feature>
<dbReference type="RefSeq" id="WP_377182471.1">
    <property type="nucleotide sequence ID" value="NZ_JBHUPD010000001.1"/>
</dbReference>
<keyword evidence="3" id="KW-1185">Reference proteome</keyword>
<keyword evidence="1" id="KW-0732">Signal</keyword>